<evidence type="ECO:0000313" key="6">
    <source>
        <dbReference type="Proteomes" id="UP000029389"/>
    </source>
</evidence>
<proteinExistence type="predicted"/>
<dbReference type="PATRIC" id="fig|1405.8.peg.3707"/>
<reference evidence="4 6" key="1">
    <citation type="submission" date="2014-04" db="EMBL/GenBank/DDBJ databases">
        <authorList>
            <person name="Bishop-Lilly K.A."/>
            <person name="Broomall S.M."/>
            <person name="Chain P.S."/>
            <person name="Chertkov O."/>
            <person name="Coyne S.R."/>
            <person name="Daligault H.E."/>
            <person name="Davenport K.W."/>
            <person name="Erkkila T."/>
            <person name="Frey K.G."/>
            <person name="Gibbons H.S."/>
            <person name="Gu W."/>
            <person name="Jaissle J."/>
            <person name="Johnson S.L."/>
            <person name="Koroleva G.I."/>
            <person name="Ladner J.T."/>
            <person name="Lo C.-C."/>
            <person name="Minogue T.D."/>
            <person name="Munk C."/>
            <person name="Palacios G.F."/>
            <person name="Redden C.L."/>
            <person name="Rosenzweig C.N."/>
            <person name="Scholz M.B."/>
            <person name="Teshima H."/>
            <person name="Xu Y."/>
        </authorList>
    </citation>
    <scope>NUCLEOTIDE SEQUENCE [LARGE SCALE GENOMIC DNA]</scope>
    <source>
        <strain evidence="4 6">BHP</strain>
    </source>
</reference>
<accession>A0A090YNK7</accession>
<dbReference type="InterPro" id="IPR051465">
    <property type="entry name" value="Cell_Envelope_Struct_Comp"/>
</dbReference>
<dbReference type="PROSITE" id="PS51272">
    <property type="entry name" value="SLH"/>
    <property type="match status" value="3"/>
</dbReference>
<dbReference type="RefSeq" id="WP_042982408.1">
    <property type="nucleotide sequence ID" value="NZ_JMQC01000008.1"/>
</dbReference>
<dbReference type="EMBL" id="QVOD01000076">
    <property type="protein sequence ID" value="RFT62183.1"/>
    <property type="molecule type" value="Genomic_DNA"/>
</dbReference>
<feature type="domain" description="SLH" evidence="3">
    <location>
        <begin position="161"/>
        <end position="221"/>
    </location>
</feature>
<keyword evidence="1 2" id="KW-0732">Signal</keyword>
<dbReference type="InterPro" id="IPR001119">
    <property type="entry name" value="SLH_dom"/>
</dbReference>
<feature type="domain" description="SLH" evidence="3">
    <location>
        <begin position="39"/>
        <end position="102"/>
    </location>
</feature>
<evidence type="ECO:0000313" key="4">
    <source>
        <dbReference type="EMBL" id="KFM99836.1"/>
    </source>
</evidence>
<feature type="domain" description="SLH" evidence="3">
    <location>
        <begin position="103"/>
        <end position="160"/>
    </location>
</feature>
<feature type="chain" id="PRO_5001868913" evidence="2">
    <location>
        <begin position="30"/>
        <end position="221"/>
    </location>
</feature>
<dbReference type="EMBL" id="JMQC01000008">
    <property type="protein sequence ID" value="KFM99836.1"/>
    <property type="molecule type" value="Genomic_DNA"/>
</dbReference>
<sequence>MKKRFFKIATALTIMGGIGLSAESTTAHAEGIVKQQQANSVVFNDVPKGHWSSDAIQELADWGIINGYGNGVFGFGDNVTREQVAALIYRTFDIEEQDEYENPYGDIVDENSTMFLEEILALTELGIFTGDEQGNFRPKDTLTRAEMAQIITRAFDLEVKGNPGFKDVPEGYWAYDAIHAVGSNSIAEGVGEGKFAPHMKVTREQYAKFLYKAILNDESQQ</sequence>
<evidence type="ECO:0000259" key="3">
    <source>
        <dbReference type="PROSITE" id="PS51272"/>
    </source>
</evidence>
<dbReference type="AlphaFoldDB" id="A0A090YNK7"/>
<organism evidence="4 6">
    <name type="scientific">Bacillus clarus</name>
    <dbReference type="NCBI Taxonomy" id="2338372"/>
    <lineage>
        <taxon>Bacteria</taxon>
        <taxon>Bacillati</taxon>
        <taxon>Bacillota</taxon>
        <taxon>Bacilli</taxon>
        <taxon>Bacillales</taxon>
        <taxon>Bacillaceae</taxon>
        <taxon>Bacillus</taxon>
        <taxon>Bacillus cereus group</taxon>
    </lineage>
</organism>
<evidence type="ECO:0000313" key="5">
    <source>
        <dbReference type="EMBL" id="RFT62183.1"/>
    </source>
</evidence>
<dbReference type="Pfam" id="PF00395">
    <property type="entry name" value="SLH"/>
    <property type="match status" value="3"/>
</dbReference>
<reference evidence="5 7" key="2">
    <citation type="submission" date="2018-08" db="EMBL/GenBank/DDBJ databases">
        <title>Bacillus clarus sp. nov. strain PS00077A.</title>
        <authorList>
            <person name="Mendez Acevedo M."/>
            <person name="Carroll L."/>
            <person name="Mukherjee M."/>
            <person name="Wiedmann M."/>
            <person name="Kovac J."/>
        </authorList>
    </citation>
    <scope>NUCLEOTIDE SEQUENCE [LARGE SCALE GENOMIC DNA]</scope>
    <source>
        <strain evidence="5 7">PS00077A</strain>
    </source>
</reference>
<protein>
    <submittedName>
        <fullName evidence="5">S-layer homology domain-containing protein</fullName>
    </submittedName>
</protein>
<dbReference type="Proteomes" id="UP000029389">
    <property type="component" value="Unassembled WGS sequence"/>
</dbReference>
<evidence type="ECO:0000256" key="2">
    <source>
        <dbReference type="SAM" id="SignalP"/>
    </source>
</evidence>
<dbReference type="PANTHER" id="PTHR43308">
    <property type="entry name" value="OUTER MEMBRANE PROTEIN ALPHA-RELATED"/>
    <property type="match status" value="1"/>
</dbReference>
<comment type="caution">
    <text evidence="4">The sequence shown here is derived from an EMBL/GenBank/DDBJ whole genome shotgun (WGS) entry which is preliminary data.</text>
</comment>
<keyword evidence="7" id="KW-1185">Reference proteome</keyword>
<name>A0A090YNK7_9BACI</name>
<evidence type="ECO:0000256" key="1">
    <source>
        <dbReference type="ARBA" id="ARBA00022729"/>
    </source>
</evidence>
<dbReference type="Proteomes" id="UP000264294">
    <property type="component" value="Unassembled WGS sequence"/>
</dbReference>
<feature type="signal peptide" evidence="2">
    <location>
        <begin position="1"/>
        <end position="29"/>
    </location>
</feature>
<evidence type="ECO:0000313" key="7">
    <source>
        <dbReference type="Proteomes" id="UP000264294"/>
    </source>
</evidence>
<dbReference type="PANTHER" id="PTHR43308:SF1">
    <property type="entry name" value="OUTER MEMBRANE PROTEIN ALPHA"/>
    <property type="match status" value="1"/>
</dbReference>
<gene>
    <name evidence="5" type="ORF">D0U04_28795</name>
    <name evidence="4" type="ORF">DJ93_3602</name>
</gene>